<sequence>SSGSSGFALLSFPPPSCINLSSLLPATPSISQAPETISRTRASTARFVCKAEGEPAPTIHWLKNGEAILSNGRVKVQSSGSLVINQIGLEDAGYYQCVAENSLGMACATAKLSVIVREGLPSAPKKVSAVSLSSTTVLVSWERPEYNSEQIIGFSLHYQRAVGRCYLPVQPSCVAGTRHEARVDVFPASVRQFQLV</sequence>
<evidence type="ECO:0008006" key="11">
    <source>
        <dbReference type="Google" id="ProtNLM"/>
    </source>
</evidence>
<reference evidence="9" key="2">
    <citation type="submission" date="2025-09" db="UniProtKB">
        <authorList>
            <consortium name="Ensembl"/>
        </authorList>
    </citation>
    <scope>IDENTIFICATION</scope>
</reference>
<dbReference type="Ensembl" id="ENSANIT00000025619.1">
    <property type="protein sequence ID" value="ENSANIP00000024789.1"/>
    <property type="gene ID" value="ENSANIG00000016776.1"/>
</dbReference>
<dbReference type="InterPro" id="IPR003598">
    <property type="entry name" value="Ig_sub2"/>
</dbReference>
<dbReference type="PROSITE" id="PS50853">
    <property type="entry name" value="FN3"/>
    <property type="match status" value="1"/>
</dbReference>
<evidence type="ECO:0000256" key="2">
    <source>
        <dbReference type="ARBA" id="ARBA00022729"/>
    </source>
</evidence>
<dbReference type="InterPro" id="IPR013098">
    <property type="entry name" value="Ig_I-set"/>
</dbReference>
<dbReference type="FunFam" id="2.60.40.10:FF:000299">
    <property type="entry name" value="protogenin isoform X2"/>
    <property type="match status" value="1"/>
</dbReference>
<dbReference type="InterPro" id="IPR007110">
    <property type="entry name" value="Ig-like_dom"/>
</dbReference>
<proteinExistence type="inferred from homology"/>
<dbReference type="PANTHER" id="PTHR44170">
    <property type="entry name" value="PROTEIN SIDEKICK"/>
    <property type="match status" value="1"/>
</dbReference>
<dbReference type="Pfam" id="PF07679">
    <property type="entry name" value="I-set"/>
    <property type="match status" value="1"/>
</dbReference>
<organism evidence="9 10">
    <name type="scientific">Accipiter nisus</name>
    <name type="common">Eurasian sparrowhawk</name>
    <dbReference type="NCBI Taxonomy" id="211598"/>
    <lineage>
        <taxon>Eukaryota</taxon>
        <taxon>Metazoa</taxon>
        <taxon>Chordata</taxon>
        <taxon>Craniata</taxon>
        <taxon>Vertebrata</taxon>
        <taxon>Euteleostomi</taxon>
        <taxon>Archelosauria</taxon>
        <taxon>Archosauria</taxon>
        <taxon>Dinosauria</taxon>
        <taxon>Saurischia</taxon>
        <taxon>Theropoda</taxon>
        <taxon>Coelurosauria</taxon>
        <taxon>Aves</taxon>
        <taxon>Neognathae</taxon>
        <taxon>Neoaves</taxon>
        <taxon>Telluraves</taxon>
        <taxon>Accipitrimorphae</taxon>
        <taxon>Accipitriformes</taxon>
        <taxon>Accipitridae</taxon>
        <taxon>Accipitrinae</taxon>
        <taxon>Accipiter</taxon>
    </lineage>
</organism>
<keyword evidence="4" id="KW-1015">Disulfide bond</keyword>
<feature type="domain" description="Ig-like" evidence="7">
    <location>
        <begin position="28"/>
        <end position="113"/>
    </location>
</feature>
<dbReference type="SMART" id="SM00409">
    <property type="entry name" value="IG"/>
    <property type="match status" value="1"/>
</dbReference>
<keyword evidence="6" id="KW-0393">Immunoglobulin domain</keyword>
<dbReference type="InterPro" id="IPR013783">
    <property type="entry name" value="Ig-like_fold"/>
</dbReference>
<dbReference type="PROSITE" id="PS50835">
    <property type="entry name" value="IG_LIKE"/>
    <property type="match status" value="1"/>
</dbReference>
<protein>
    <recommendedName>
        <fullName evidence="11">Ig-like domain-containing protein</fullName>
    </recommendedName>
</protein>
<evidence type="ECO:0000256" key="3">
    <source>
        <dbReference type="ARBA" id="ARBA00022737"/>
    </source>
</evidence>
<dbReference type="Gene3D" id="2.60.40.10">
    <property type="entry name" value="Immunoglobulins"/>
    <property type="match status" value="2"/>
</dbReference>
<reference evidence="9" key="1">
    <citation type="submission" date="2025-08" db="UniProtKB">
        <authorList>
            <consortium name="Ensembl"/>
        </authorList>
    </citation>
    <scope>IDENTIFICATION</scope>
</reference>
<evidence type="ECO:0000256" key="4">
    <source>
        <dbReference type="ARBA" id="ARBA00023157"/>
    </source>
</evidence>
<comment type="similarity">
    <text evidence="1">Belongs to the immunoglobulin superfamily. DCC family.</text>
</comment>
<dbReference type="SUPFAM" id="SSF48726">
    <property type="entry name" value="Immunoglobulin"/>
    <property type="match status" value="1"/>
</dbReference>
<keyword evidence="3" id="KW-0677">Repeat</keyword>
<evidence type="ECO:0000313" key="10">
    <source>
        <dbReference type="Proteomes" id="UP000694541"/>
    </source>
</evidence>
<keyword evidence="5" id="KW-0325">Glycoprotein</keyword>
<dbReference type="PANTHER" id="PTHR44170:SF5">
    <property type="entry name" value="IMMUNOGLOBULIN SUPERFAMILY DCC SUBCLASS MEMBER 4"/>
    <property type="match status" value="1"/>
</dbReference>
<dbReference type="SUPFAM" id="SSF49265">
    <property type="entry name" value="Fibronectin type III"/>
    <property type="match status" value="1"/>
</dbReference>
<evidence type="ECO:0000259" key="8">
    <source>
        <dbReference type="PROSITE" id="PS50853"/>
    </source>
</evidence>
<evidence type="ECO:0000256" key="5">
    <source>
        <dbReference type="ARBA" id="ARBA00023180"/>
    </source>
</evidence>
<keyword evidence="2" id="KW-0732">Signal</keyword>
<dbReference type="AlphaFoldDB" id="A0A8B9NJT9"/>
<dbReference type="GO" id="GO:0098609">
    <property type="term" value="P:cell-cell adhesion"/>
    <property type="evidence" value="ECO:0007669"/>
    <property type="project" value="TreeGrafter"/>
</dbReference>
<dbReference type="CDD" id="cd00063">
    <property type="entry name" value="FN3"/>
    <property type="match status" value="1"/>
</dbReference>
<dbReference type="SMART" id="SM00408">
    <property type="entry name" value="IGc2"/>
    <property type="match status" value="1"/>
</dbReference>
<keyword evidence="10" id="KW-1185">Reference proteome</keyword>
<dbReference type="InterPro" id="IPR003961">
    <property type="entry name" value="FN3_dom"/>
</dbReference>
<evidence type="ECO:0000259" key="7">
    <source>
        <dbReference type="PROSITE" id="PS50835"/>
    </source>
</evidence>
<evidence type="ECO:0000256" key="1">
    <source>
        <dbReference type="ARBA" id="ARBA00009588"/>
    </source>
</evidence>
<evidence type="ECO:0000256" key="6">
    <source>
        <dbReference type="ARBA" id="ARBA00023319"/>
    </source>
</evidence>
<feature type="domain" description="Fibronectin type-III" evidence="8">
    <location>
        <begin position="123"/>
        <end position="196"/>
    </location>
</feature>
<accession>A0A8B9NJT9</accession>
<name>A0A8B9NJT9_9AVES</name>
<dbReference type="InterPro" id="IPR036179">
    <property type="entry name" value="Ig-like_dom_sf"/>
</dbReference>
<dbReference type="InterPro" id="IPR036116">
    <property type="entry name" value="FN3_sf"/>
</dbReference>
<dbReference type="InterPro" id="IPR003599">
    <property type="entry name" value="Ig_sub"/>
</dbReference>
<evidence type="ECO:0000313" key="9">
    <source>
        <dbReference type="Ensembl" id="ENSANIP00000024789.1"/>
    </source>
</evidence>
<dbReference type="Proteomes" id="UP000694541">
    <property type="component" value="Unplaced"/>
</dbReference>